<evidence type="ECO:0000313" key="6">
    <source>
        <dbReference type="EMBL" id="MBT0663973.1"/>
    </source>
</evidence>
<dbReference type="GO" id="GO:0005198">
    <property type="term" value="F:structural molecule activity"/>
    <property type="evidence" value="ECO:0007669"/>
    <property type="project" value="UniProtKB-UniRule"/>
</dbReference>
<dbReference type="PANTHER" id="PTHR34653:SF1">
    <property type="entry name" value="FLAGELLAR HOOK-BASAL BODY COMPLEX PROTEIN FLIE"/>
    <property type="match status" value="1"/>
</dbReference>
<dbReference type="GO" id="GO:0003774">
    <property type="term" value="F:cytoskeletal motor activity"/>
    <property type="evidence" value="ECO:0007669"/>
    <property type="project" value="InterPro"/>
</dbReference>
<comment type="similarity">
    <text evidence="2 4">Belongs to the FliE family.</text>
</comment>
<dbReference type="Pfam" id="PF02049">
    <property type="entry name" value="FliE"/>
    <property type="match status" value="1"/>
</dbReference>
<organism evidence="6 7">
    <name type="scientific">Geoanaerobacter pelophilus</name>
    <dbReference type="NCBI Taxonomy" id="60036"/>
    <lineage>
        <taxon>Bacteria</taxon>
        <taxon>Pseudomonadati</taxon>
        <taxon>Thermodesulfobacteriota</taxon>
        <taxon>Desulfuromonadia</taxon>
        <taxon>Geobacterales</taxon>
        <taxon>Geobacteraceae</taxon>
        <taxon>Geoanaerobacter</taxon>
    </lineage>
</organism>
<dbReference type="GO" id="GO:0071973">
    <property type="term" value="P:bacterial-type flagellum-dependent cell motility"/>
    <property type="evidence" value="ECO:0007669"/>
    <property type="project" value="InterPro"/>
</dbReference>
<protein>
    <recommendedName>
        <fullName evidence="4 5">Flagellar hook-basal body complex protein FliE</fullName>
    </recommendedName>
</protein>
<keyword evidence="7" id="KW-1185">Reference proteome</keyword>
<dbReference type="RefSeq" id="WP_214170745.1">
    <property type="nucleotide sequence ID" value="NZ_JAHCVJ010000002.1"/>
</dbReference>
<dbReference type="PRINTS" id="PR01006">
    <property type="entry name" value="FLGHOOKFLIE"/>
</dbReference>
<keyword evidence="3 4" id="KW-0975">Bacterial flagellum</keyword>
<comment type="caution">
    <text evidence="6">The sequence shown here is derived from an EMBL/GenBank/DDBJ whole genome shotgun (WGS) entry which is preliminary data.</text>
</comment>
<keyword evidence="6" id="KW-0966">Cell projection</keyword>
<comment type="subcellular location">
    <subcellularLocation>
        <location evidence="1 4">Bacterial flagellum basal body</location>
    </subcellularLocation>
</comment>
<evidence type="ECO:0000256" key="2">
    <source>
        <dbReference type="ARBA" id="ARBA00009272"/>
    </source>
</evidence>
<accession>A0AAW4KZI0</accession>
<reference evidence="6 7" key="1">
    <citation type="submission" date="2021-05" db="EMBL/GenBank/DDBJ databases">
        <title>The draft genome of Geobacter pelophilus DSM 12255.</title>
        <authorList>
            <person name="Xu Z."/>
            <person name="Masuda Y."/>
            <person name="Itoh H."/>
            <person name="Senoo K."/>
        </authorList>
    </citation>
    <scope>NUCLEOTIDE SEQUENCE [LARGE SCALE GENOMIC DNA]</scope>
    <source>
        <strain evidence="6 7">DSM 12255</strain>
    </source>
</reference>
<dbReference type="InterPro" id="IPR001624">
    <property type="entry name" value="FliE"/>
</dbReference>
<dbReference type="HAMAP" id="MF_00724">
    <property type="entry name" value="FliE"/>
    <property type="match status" value="1"/>
</dbReference>
<evidence type="ECO:0000256" key="5">
    <source>
        <dbReference type="NCBIfam" id="TIGR00205"/>
    </source>
</evidence>
<evidence type="ECO:0000256" key="4">
    <source>
        <dbReference type="HAMAP-Rule" id="MF_00724"/>
    </source>
</evidence>
<dbReference type="GO" id="GO:0009425">
    <property type="term" value="C:bacterial-type flagellum basal body"/>
    <property type="evidence" value="ECO:0007669"/>
    <property type="project" value="UniProtKB-SubCell"/>
</dbReference>
<proteinExistence type="inferred from homology"/>
<sequence>MDIKAIESGFGIGKAFPSSGAAAPQVSPSEGFSKFLGEMIEKVNTSQVESDQAVQQLVTGETKSLHEVMIAMEKASISFQFITQVRNKAVEAYQEIMRMPV</sequence>
<dbReference type="AlphaFoldDB" id="A0AAW4KZI0"/>
<evidence type="ECO:0000256" key="1">
    <source>
        <dbReference type="ARBA" id="ARBA00004117"/>
    </source>
</evidence>
<name>A0AAW4KZI0_9BACT</name>
<dbReference type="NCBIfam" id="TIGR00205">
    <property type="entry name" value="fliE"/>
    <property type="match status" value="1"/>
</dbReference>
<keyword evidence="6" id="KW-0282">Flagellum</keyword>
<gene>
    <name evidence="4 6" type="primary">fliE</name>
    <name evidence="6" type="ORF">KI809_06630</name>
</gene>
<dbReference type="Proteomes" id="UP000811899">
    <property type="component" value="Unassembled WGS sequence"/>
</dbReference>
<dbReference type="PANTHER" id="PTHR34653">
    <property type="match status" value="1"/>
</dbReference>
<evidence type="ECO:0000256" key="3">
    <source>
        <dbReference type="ARBA" id="ARBA00023143"/>
    </source>
</evidence>
<evidence type="ECO:0000313" key="7">
    <source>
        <dbReference type="Proteomes" id="UP000811899"/>
    </source>
</evidence>
<dbReference type="EMBL" id="JAHCVJ010000002">
    <property type="protein sequence ID" value="MBT0663973.1"/>
    <property type="molecule type" value="Genomic_DNA"/>
</dbReference>
<keyword evidence="6" id="KW-0969">Cilium</keyword>